<dbReference type="HOGENOM" id="CLU_448067_0_0_2"/>
<dbReference type="AlphaFoldDB" id="S6CTJ2"/>
<dbReference type="InterPro" id="IPR008964">
    <property type="entry name" value="Invasin/intimin_cell_adhesion"/>
</dbReference>
<keyword evidence="2" id="KW-1185">Reference proteome</keyword>
<evidence type="ECO:0000313" key="1">
    <source>
        <dbReference type="EMBL" id="CCQ32992.1"/>
    </source>
</evidence>
<sequence length="609" mass="64086">MTAGETTSANFVLEQIINAGEIDVTPSTDSAEADGSTEVEYEIELFDDDDGSPYEDDVEVTVDAPDEGAITLSDTTVTTTDGNATVTATSSEIQAAEFTFTAQSNESVSETVTTQFVAADGNLALYGDVQEWATNADVEGATVWAAYPGVNQTQAFAEEETNLSTMTAASGEYQISGINENRLGANNALNVYVAASGYNSINGTAADGNVTGFGNVSQYYATNAQVSMNPAGSDVDNTTSKDFTVSPVEITPVYDVTVDVTQDGDSIARMPTQDVADVEYEVLVKADTDPDSEFEPVSESDLVTPSEVDVVFNITTNTSSGNLLPADANDQVVTYGDDVQFETTRTPSPDNVTINASVVNENDQEFNDSTGVEVYGVGEITGDVVNDDSPADNLPGASVTLIKEPDTANEEIVANTTTGPEGSYSFTEVETGFDYRIDAEFEGETGFNDITKNTAGTTNADVVIVGVEAPKGFTVVDINPANVTVTQGDVIDVTATINNDAPDEDTRDVEFRVTDSNGSEVVSITESVTLQPGENTYTFSGIDTSALAAGNYTHGVYTDTNSQTATLTVESSSGGDVTFQDVLGVITDYNNDDASFQDVLDVITAYNNS</sequence>
<dbReference type="EMBL" id="HF571520">
    <property type="protein sequence ID" value="CCQ32992.1"/>
    <property type="molecule type" value="Genomic_DNA"/>
</dbReference>
<dbReference type="Gene3D" id="2.60.40.10">
    <property type="entry name" value="Immunoglobulins"/>
    <property type="match status" value="1"/>
</dbReference>
<dbReference type="KEGG" id="hti:HTIA_0852"/>
<reference evidence="1 2" key="1">
    <citation type="journal article" date="2014" name="Environ. Microbiol.">
        <title>Halorhabdus tiamatea: proteogenomics and glycosidase activity measurements identify the first cultivated euryarchaeon from a deep-sea anoxic brine lake as potential polysaccharide degrader.</title>
        <authorList>
            <person name="Werner J."/>
            <person name="Ferrer M."/>
            <person name="Michel G."/>
            <person name="Mann A.J."/>
            <person name="Huang S."/>
            <person name="Juarez S."/>
            <person name="Ciordia S."/>
            <person name="Albar J.P."/>
            <person name="Alcaide M."/>
            <person name="La Cono V."/>
            <person name="Yakimov M.M."/>
            <person name="Antunes A."/>
            <person name="Taborda M."/>
            <person name="Da Costa M.S."/>
            <person name="Amann R.I."/>
            <person name="Gloeckner F.O."/>
            <person name="Golyshina O.V."/>
            <person name="Golyshin P.N."/>
            <person name="Teeling H."/>
        </authorList>
    </citation>
    <scope>NUCLEOTIDE SEQUENCE [LARGE SCALE GENOMIC DNA]</scope>
    <source>
        <strain evidence="2">SARL4B</strain>
    </source>
</reference>
<dbReference type="Proteomes" id="UP000015381">
    <property type="component" value="Chromosome I"/>
</dbReference>
<name>S6CTJ2_9EURY</name>
<proteinExistence type="predicted"/>
<evidence type="ECO:0000313" key="2">
    <source>
        <dbReference type="Proteomes" id="UP000015381"/>
    </source>
</evidence>
<protein>
    <submittedName>
        <fullName evidence="1">Cell surface glycoprotein</fullName>
    </submittedName>
</protein>
<dbReference type="InterPro" id="IPR013783">
    <property type="entry name" value="Ig-like_fold"/>
</dbReference>
<organism evidence="1 2">
    <name type="scientific">Halorhabdus tiamatea SARL4B</name>
    <dbReference type="NCBI Taxonomy" id="1033806"/>
    <lineage>
        <taxon>Archaea</taxon>
        <taxon>Methanobacteriati</taxon>
        <taxon>Methanobacteriota</taxon>
        <taxon>Stenosarchaea group</taxon>
        <taxon>Halobacteria</taxon>
        <taxon>Halobacteriales</taxon>
        <taxon>Haloarculaceae</taxon>
        <taxon>Halorhabdus</taxon>
    </lineage>
</organism>
<accession>S6CTJ2</accession>
<dbReference type="SUPFAM" id="SSF49478">
    <property type="entry name" value="Cna protein B-type domain"/>
    <property type="match status" value="1"/>
</dbReference>
<gene>
    <name evidence="1" type="ORF">HTIA_0852</name>
</gene>
<dbReference type="SUPFAM" id="SSF49373">
    <property type="entry name" value="Invasin/intimin cell-adhesion fragments"/>
    <property type="match status" value="1"/>
</dbReference>